<keyword evidence="2" id="KW-1133">Transmembrane helix</keyword>
<keyword evidence="2" id="KW-0472">Membrane</keyword>
<protein>
    <submittedName>
        <fullName evidence="3">Uncharacterized protein</fullName>
    </submittedName>
</protein>
<dbReference type="Proteomes" id="UP000028761">
    <property type="component" value="Chromosome 14"/>
</dbReference>
<organism evidence="3 4">
    <name type="scientific">Papio anubis</name>
    <name type="common">Olive baboon</name>
    <dbReference type="NCBI Taxonomy" id="9555"/>
    <lineage>
        <taxon>Eukaryota</taxon>
        <taxon>Metazoa</taxon>
        <taxon>Chordata</taxon>
        <taxon>Craniata</taxon>
        <taxon>Vertebrata</taxon>
        <taxon>Euteleostomi</taxon>
        <taxon>Mammalia</taxon>
        <taxon>Eutheria</taxon>
        <taxon>Euarchontoglires</taxon>
        <taxon>Primates</taxon>
        <taxon>Haplorrhini</taxon>
        <taxon>Catarrhini</taxon>
        <taxon>Cercopithecidae</taxon>
        <taxon>Cercopithecinae</taxon>
        <taxon>Papio</taxon>
    </lineage>
</organism>
<reference evidence="3 4" key="1">
    <citation type="submission" date="2012-03" db="EMBL/GenBank/DDBJ databases">
        <title>Whole Genome Assembly of Papio anubis.</title>
        <authorList>
            <person name="Liu Y.L."/>
            <person name="Abraham K.A."/>
            <person name="Akbar H.A."/>
            <person name="Ali S.A."/>
            <person name="Anosike U.A."/>
            <person name="Aqrawi P.A."/>
            <person name="Arias F.A."/>
            <person name="Attaway T.A."/>
            <person name="Awwad R.A."/>
            <person name="Babu C.B."/>
            <person name="Bandaranaike D.B."/>
            <person name="Battles P.B."/>
            <person name="Bell A.B."/>
            <person name="Beltran B.B."/>
            <person name="Berhane-Mersha D.B."/>
            <person name="Bess C.B."/>
            <person name="Bickham C.B."/>
            <person name="Bolden T.B."/>
            <person name="Carter K.C."/>
            <person name="Chau D.C."/>
            <person name="Chavez A.C."/>
            <person name="Clerc-Blankenburg K.C."/>
            <person name="Coyle M.C."/>
            <person name="Dao M.D."/>
            <person name="Davila M.L.D."/>
            <person name="Davy-Carroll L.D."/>
            <person name="Denson S.D."/>
            <person name="Dinh H.D."/>
            <person name="Fernandez S.F."/>
            <person name="Fernando P.F."/>
            <person name="Forbes L.F."/>
            <person name="Francis C.F."/>
            <person name="Francisco L.F."/>
            <person name="Fu Q.F."/>
            <person name="Garcia-Iii R.G."/>
            <person name="Garrett T.G."/>
            <person name="Gross S.G."/>
            <person name="Gubbala S.G."/>
            <person name="Hirani K.H."/>
            <person name="Hogues M.H."/>
            <person name="Hollins B.H."/>
            <person name="Jackson L.J."/>
            <person name="Javaid M.J."/>
            <person name="Jhangiani S.J."/>
            <person name="Johnson A.J."/>
            <person name="Johnson B.J."/>
            <person name="Jones J.J."/>
            <person name="Joshi V.J."/>
            <person name="Kalu J.K."/>
            <person name="Khan N.K."/>
            <person name="Korchina V.K."/>
            <person name="Kovar C.K."/>
            <person name="Lago L.L."/>
            <person name="Lara F.L."/>
            <person name="Le T.-K.L."/>
            <person name="Lee S.L."/>
            <person name="Legall-Iii F.L."/>
            <person name="Lemon S.L."/>
            <person name="Liu J.L."/>
            <person name="Liu Y.-S.L."/>
            <person name="Liyanage D.L."/>
            <person name="Lopez J.L."/>
            <person name="Lorensuhewa L.L."/>
            <person name="Mata R.M."/>
            <person name="Mathew T.M."/>
            <person name="Mercado C.M."/>
            <person name="Mercado I.M."/>
            <person name="Morales K.M."/>
            <person name="Morgan M.M."/>
            <person name="Munidasa M.M."/>
            <person name="Ngo D.N."/>
            <person name="Nguyen L.N."/>
            <person name="Nguyen T.N."/>
            <person name="Nguyen N.N."/>
            <person name="Obregon M.O."/>
            <person name="Okwuonu G.O."/>
            <person name="Ongeri F.O."/>
            <person name="Onwere C.O."/>
            <person name="Osifeso I.O."/>
            <person name="Parra A.P."/>
            <person name="Patil S.P."/>
            <person name="Perez A.P."/>
            <person name="Perez Y.P."/>
            <person name="Pham C.P."/>
            <person name="Pu L.-L.P."/>
            <person name="Puazo M.P."/>
            <person name="Quiroz J.Q."/>
            <person name="Rouhana J.R."/>
            <person name="Ruiz M.R."/>
            <person name="Ruiz S.-J.R."/>
            <person name="Saada N.S."/>
            <person name="Santibanez J.S."/>
            <person name="Scheel M.S."/>
            <person name="Schneider B.S."/>
            <person name="Simmons D.S."/>
            <person name="Sisson I.S."/>
            <person name="Tang L.-Y.T."/>
            <person name="Thornton R.T."/>
            <person name="Tisius J.T."/>
            <person name="Toledanes G.T."/>
            <person name="Trejos Z.T."/>
            <person name="Usmani K.U."/>
            <person name="Varghese R.V."/>
            <person name="Vattathil S.V."/>
            <person name="Vee V.V."/>
            <person name="Walker D.W."/>
            <person name="Weissenberger G.W."/>
            <person name="White C.W."/>
            <person name="Williams A.W."/>
            <person name="Woodworth J.W."/>
            <person name="Wright R.W."/>
            <person name="Zhu Y.Z."/>
            <person name="Han Y.H."/>
            <person name="Newsham I.N."/>
            <person name="Nazareth L.N."/>
            <person name="Worley K.W."/>
            <person name="Muzny D.M."/>
            <person name="Rogers J.R."/>
            <person name="Gibbs R.G."/>
        </authorList>
    </citation>
    <scope>NUCLEOTIDE SEQUENCE [LARGE SCALE GENOMIC DNA]</scope>
</reference>
<keyword evidence="4" id="KW-1185">Reference proteome</keyword>
<dbReference type="PRINTS" id="PR02045">
    <property type="entry name" value="F138DOMAIN"/>
</dbReference>
<evidence type="ECO:0000313" key="3">
    <source>
        <dbReference type="Ensembl" id="ENSPANP00000054489.1"/>
    </source>
</evidence>
<dbReference type="Ensembl" id="ENSPANT00000070380.1">
    <property type="protein sequence ID" value="ENSPANP00000054489.1"/>
    <property type="gene ID" value="ENSPANG00000040123.1"/>
</dbReference>
<dbReference type="GeneTree" id="ENSGT01150000286943"/>
<reference evidence="3" key="3">
    <citation type="submission" date="2025-09" db="UniProtKB">
        <authorList>
            <consortium name="Ensembl"/>
        </authorList>
    </citation>
    <scope>IDENTIFICATION</scope>
</reference>
<feature type="transmembrane region" description="Helical" evidence="2">
    <location>
        <begin position="46"/>
        <end position="65"/>
    </location>
</feature>
<accession>A0A8I5NMR3</accession>
<proteinExistence type="predicted"/>
<dbReference type="PANTHER" id="PTHR12138">
    <property type="entry name" value="PRIMATE-EXPANDED PROTEIN FAMILY"/>
    <property type="match status" value="1"/>
</dbReference>
<evidence type="ECO:0000256" key="2">
    <source>
        <dbReference type="SAM" id="Phobius"/>
    </source>
</evidence>
<name>A0A8I5NMR3_PAPAN</name>
<dbReference type="AlphaFoldDB" id="A0A8I5NMR3"/>
<reference evidence="3" key="2">
    <citation type="submission" date="2025-08" db="UniProtKB">
        <authorList>
            <consortium name="Ensembl"/>
        </authorList>
    </citation>
    <scope>IDENTIFICATION</scope>
</reference>
<sequence length="190" mass="20461">CCELVSLARKRGLGQGSPEPKRQGQTQRSRSRIKEVGSTSSGLPKIILHNFFFFFFFLRWGLALLPRLEYSGTISAHCNLCLPGSSDSSAPASQVAGITGMHHHAQLIFVFLIEMGFHHVGQSGLKLLTGDPPTSASQSAGITGVSHCAQLITLILSPAKSQRFGEFLQAPNKLVCGGLGSPFRTPIRFV</sequence>
<evidence type="ECO:0000313" key="4">
    <source>
        <dbReference type="Proteomes" id="UP000028761"/>
    </source>
</evidence>
<keyword evidence="2" id="KW-0812">Transmembrane</keyword>
<dbReference type="PANTHER" id="PTHR12138:SF162">
    <property type="entry name" value="CHROMOSOME UNDETERMINED SCAFFOLD_275, WHOLE GENOME SHOTGUN SEQUENCE"/>
    <property type="match status" value="1"/>
</dbReference>
<evidence type="ECO:0000256" key="1">
    <source>
        <dbReference type="SAM" id="MobiDB-lite"/>
    </source>
</evidence>
<feature type="region of interest" description="Disordered" evidence="1">
    <location>
        <begin position="11"/>
        <end position="36"/>
    </location>
</feature>